<keyword evidence="7" id="KW-1185">Reference proteome</keyword>
<dbReference type="EMBL" id="JACHIN010000012">
    <property type="protein sequence ID" value="MBB5082114.1"/>
    <property type="molecule type" value="Genomic_DNA"/>
</dbReference>
<dbReference type="InterPro" id="IPR050707">
    <property type="entry name" value="HTH_MetabolicPath_Reg"/>
</dbReference>
<gene>
    <name evidence="6" type="ORF">HNR40_007609</name>
</gene>
<comment type="caution">
    <text evidence="6">The sequence shown here is derived from an EMBL/GenBank/DDBJ whole genome shotgun (WGS) entry which is preliminary data.</text>
</comment>
<dbReference type="InterPro" id="IPR014757">
    <property type="entry name" value="Tscrpt_reg_IclR_C"/>
</dbReference>
<keyword evidence="2" id="KW-0238">DNA-binding</keyword>
<dbReference type="GO" id="GO:0003700">
    <property type="term" value="F:DNA-binding transcription factor activity"/>
    <property type="evidence" value="ECO:0007669"/>
    <property type="project" value="TreeGrafter"/>
</dbReference>
<dbReference type="PANTHER" id="PTHR30136">
    <property type="entry name" value="HELIX-TURN-HELIX TRANSCRIPTIONAL REGULATOR, ICLR FAMILY"/>
    <property type="match status" value="1"/>
</dbReference>
<evidence type="ECO:0000256" key="1">
    <source>
        <dbReference type="ARBA" id="ARBA00023015"/>
    </source>
</evidence>
<reference evidence="6 7" key="1">
    <citation type="submission" date="2020-08" db="EMBL/GenBank/DDBJ databases">
        <title>Genomic Encyclopedia of Type Strains, Phase IV (KMG-IV): sequencing the most valuable type-strain genomes for metagenomic binning, comparative biology and taxonomic classification.</title>
        <authorList>
            <person name="Goeker M."/>
        </authorList>
    </citation>
    <scope>NUCLEOTIDE SEQUENCE [LARGE SCALE GENOMIC DNA]</scope>
    <source>
        <strain evidence="6 7">DSM 45385</strain>
    </source>
</reference>
<feature type="domain" description="HTH iclR-type" evidence="4">
    <location>
        <begin position="22"/>
        <end position="84"/>
    </location>
</feature>
<dbReference type="InterPro" id="IPR005471">
    <property type="entry name" value="Tscrpt_reg_IclR_N"/>
</dbReference>
<proteinExistence type="predicted"/>
<name>A0A7W8AAK1_9ACTN</name>
<evidence type="ECO:0000313" key="6">
    <source>
        <dbReference type="EMBL" id="MBB5082114.1"/>
    </source>
</evidence>
<dbReference type="Gene3D" id="1.10.10.10">
    <property type="entry name" value="Winged helix-like DNA-binding domain superfamily/Winged helix DNA-binding domain"/>
    <property type="match status" value="1"/>
</dbReference>
<dbReference type="PROSITE" id="PS51077">
    <property type="entry name" value="HTH_ICLR"/>
    <property type="match status" value="1"/>
</dbReference>
<dbReference type="AlphaFoldDB" id="A0A7W8AAK1"/>
<dbReference type="PANTHER" id="PTHR30136:SF24">
    <property type="entry name" value="HTH-TYPE TRANSCRIPTIONAL REPRESSOR ALLR"/>
    <property type="match status" value="1"/>
</dbReference>
<dbReference type="Pfam" id="PF01614">
    <property type="entry name" value="IclR_C"/>
    <property type="match status" value="1"/>
</dbReference>
<dbReference type="RefSeq" id="WP_184970035.1">
    <property type="nucleotide sequence ID" value="NZ_JACHIN010000012.1"/>
</dbReference>
<protein>
    <submittedName>
        <fullName evidence="6">IclR family acetate operon transcriptional repressor</fullName>
    </submittedName>
</protein>
<evidence type="ECO:0000256" key="2">
    <source>
        <dbReference type="ARBA" id="ARBA00023125"/>
    </source>
</evidence>
<dbReference type="Gene3D" id="3.30.450.40">
    <property type="match status" value="1"/>
</dbReference>
<feature type="domain" description="IclR-ED" evidence="5">
    <location>
        <begin position="85"/>
        <end position="273"/>
    </location>
</feature>
<evidence type="ECO:0000313" key="7">
    <source>
        <dbReference type="Proteomes" id="UP000568380"/>
    </source>
</evidence>
<dbReference type="InterPro" id="IPR036388">
    <property type="entry name" value="WH-like_DNA-bd_sf"/>
</dbReference>
<accession>A0A7W8AAK1</accession>
<dbReference type="GO" id="GO:0045892">
    <property type="term" value="P:negative regulation of DNA-templated transcription"/>
    <property type="evidence" value="ECO:0007669"/>
    <property type="project" value="TreeGrafter"/>
</dbReference>
<dbReference type="GO" id="GO:0003677">
    <property type="term" value="F:DNA binding"/>
    <property type="evidence" value="ECO:0007669"/>
    <property type="project" value="UniProtKB-KW"/>
</dbReference>
<keyword evidence="3" id="KW-0804">Transcription</keyword>
<dbReference type="SMART" id="SM00346">
    <property type="entry name" value="HTH_ICLR"/>
    <property type="match status" value="1"/>
</dbReference>
<keyword evidence="1" id="KW-0805">Transcription regulation</keyword>
<organism evidence="6 7">
    <name type="scientific">Nonomuraea endophytica</name>
    <dbReference type="NCBI Taxonomy" id="714136"/>
    <lineage>
        <taxon>Bacteria</taxon>
        <taxon>Bacillati</taxon>
        <taxon>Actinomycetota</taxon>
        <taxon>Actinomycetes</taxon>
        <taxon>Streptosporangiales</taxon>
        <taxon>Streptosporangiaceae</taxon>
        <taxon>Nonomuraea</taxon>
    </lineage>
</organism>
<dbReference type="SUPFAM" id="SSF46785">
    <property type="entry name" value="Winged helix' DNA-binding domain"/>
    <property type="match status" value="1"/>
</dbReference>
<dbReference type="Proteomes" id="UP000568380">
    <property type="component" value="Unassembled WGS sequence"/>
</dbReference>
<evidence type="ECO:0000256" key="3">
    <source>
        <dbReference type="ARBA" id="ARBA00023163"/>
    </source>
</evidence>
<dbReference type="PROSITE" id="PS51078">
    <property type="entry name" value="ICLR_ED"/>
    <property type="match status" value="1"/>
</dbReference>
<dbReference type="InterPro" id="IPR036390">
    <property type="entry name" value="WH_DNA-bd_sf"/>
</dbReference>
<dbReference type="Pfam" id="PF09339">
    <property type="entry name" value="HTH_IclR"/>
    <property type="match status" value="1"/>
</dbReference>
<dbReference type="InterPro" id="IPR029016">
    <property type="entry name" value="GAF-like_dom_sf"/>
</dbReference>
<sequence>MKRGTEKRSIDEDKPAAANYHAHALARGLALLERLATSRHPVTLSELFEETGLPKSTLVRLLSVLAETEYVVRVDDRPSFRLGHKVLDLSTAYVSTLDAGASARGHLAELAKRTGQTANLGVLDGTQVLHLCVEEPDRPIRYMSMSGSRDDTHATGLGKLLLSRLEEGELPEFLPAEPYRRRTEHTRTTFAELLADLRVTRERGYAFDDNENSIGLRCLAIPLEAGGEVLASLSVSGPAGELEPARHEALLTELRATAAVMLADHELVTALRVVTRSLLPAPEGRSR</sequence>
<dbReference type="SUPFAM" id="SSF55781">
    <property type="entry name" value="GAF domain-like"/>
    <property type="match status" value="1"/>
</dbReference>
<evidence type="ECO:0000259" key="4">
    <source>
        <dbReference type="PROSITE" id="PS51077"/>
    </source>
</evidence>
<evidence type="ECO:0000259" key="5">
    <source>
        <dbReference type="PROSITE" id="PS51078"/>
    </source>
</evidence>